<evidence type="ECO:0000256" key="6">
    <source>
        <dbReference type="ARBA" id="ARBA00022763"/>
    </source>
</evidence>
<keyword evidence="16" id="KW-0732">Signal</keyword>
<evidence type="ECO:0000256" key="1">
    <source>
        <dbReference type="ARBA" id="ARBA00002817"/>
    </source>
</evidence>
<evidence type="ECO:0000256" key="9">
    <source>
        <dbReference type="ARBA" id="ARBA00023015"/>
    </source>
</evidence>
<sequence length="371" mass="39839">MIPIHPTPSLHTPGLLCLVLDLTPLSWHDASQPSSSSGPSIPDQAEESFELESMLSHVMVFLNAFLAEKAGNGLAIWGVKGRRSYLLYATTDPISSAHRPDPNTFEPFKIMADSVISKVRQIMTDESNPTEGMETTSLVTALTKALCYINRLHTLSASSTPIIIPPPPRPSSPSANAQSTAAPPPSAAVLKANSLAAENASYNSRILVVSASEEESSGYVSLMNCIFSAQKARIMIDVCKVTGSDAIFLQQAAHLTGGIYLRTPKRTALLQYLMMTFLPSRPLRQHLLLPSQERVDFRAACFCHKTIVDVGYVCSVCLSIFCKPIPVCSTCKTKFPLKTLQALGFSMPRPPPATSAAGGAGNRLAALQAGR</sequence>
<feature type="signal peptide" evidence="16">
    <location>
        <begin position="1"/>
        <end position="30"/>
    </location>
</feature>
<dbReference type="InterPro" id="IPR004600">
    <property type="entry name" value="TFIIH_Tfb4/GTF2H3"/>
</dbReference>
<evidence type="ECO:0000256" key="7">
    <source>
        <dbReference type="ARBA" id="ARBA00022771"/>
    </source>
</evidence>
<dbReference type="GO" id="GO:0000439">
    <property type="term" value="C:transcription factor TFIIH core complex"/>
    <property type="evidence" value="ECO:0007669"/>
    <property type="project" value="UniProtKB-UniRule"/>
</dbReference>
<dbReference type="GO" id="GO:0006355">
    <property type="term" value="P:regulation of DNA-templated transcription"/>
    <property type="evidence" value="ECO:0007669"/>
    <property type="project" value="InterPro"/>
</dbReference>
<dbReference type="PANTHER" id="PTHR12831">
    <property type="entry name" value="TRANSCRIPTION INITIATION FACTOR IIH TFIIH , POLYPEPTIDE 3-RELATED"/>
    <property type="match status" value="1"/>
</dbReference>
<comment type="function">
    <text evidence="1 14">Component of the general transcription and DNA repair factor IIH (TFIIH) core complex, which is involved in general and transcription-coupled nucleotide excision repair (NER) of damaged DNA and, when complexed to TFIIK, in RNA transcription by RNA polymerase II. In NER, TFIIH acts by opening DNA around the lesion to allow the excision of the damaged oligonucleotide and its replacement by a new DNA fragment. In transcription, TFIIH has an essential role in transcription initiation. When the pre-initiation complex (PIC) has been established, TFIIH is required for promoter opening and promoter escape. Phosphorylation of the C-terminal tail (CTD) of the largest subunit of RNA polymerase II by the kinase module TFIIK controls the initiation of transcription.</text>
</comment>
<evidence type="ECO:0000256" key="13">
    <source>
        <dbReference type="ARBA" id="ARBA00033341"/>
    </source>
</evidence>
<keyword evidence="8 14" id="KW-0862">Zinc</keyword>
<reference evidence="17" key="1">
    <citation type="submission" date="2014-08" db="EMBL/GenBank/DDBJ databases">
        <authorList>
            <person name="Sharma Rahul"/>
            <person name="Thines Marco"/>
        </authorList>
    </citation>
    <scope>NUCLEOTIDE SEQUENCE</scope>
</reference>
<feature type="region of interest" description="Disordered" evidence="15">
    <location>
        <begin position="160"/>
        <end position="185"/>
    </location>
</feature>
<evidence type="ECO:0000256" key="12">
    <source>
        <dbReference type="ARBA" id="ARBA00023242"/>
    </source>
</evidence>
<dbReference type="EMBL" id="LN483332">
    <property type="protein sequence ID" value="CED85567.1"/>
    <property type="molecule type" value="Genomic_DNA"/>
</dbReference>
<evidence type="ECO:0000256" key="10">
    <source>
        <dbReference type="ARBA" id="ARBA00023163"/>
    </source>
</evidence>
<comment type="subunit">
    <text evidence="14">Component of the 7-subunit TFIIH core complex composed of XPB/SSL2, XPD/RAD3, SSL1, TFB1, TFB2, TFB4 and TFB5, which is active in NER. The core complex associates with the 3-subunit CTD-kinase module TFIIK composed of CCL1, KIN28 and TFB3 to form the 10-subunit holoenzyme (holo-TFIIH) active in transcription.</text>
</comment>
<accession>A0A0F7STR4</accession>
<evidence type="ECO:0000256" key="14">
    <source>
        <dbReference type="RuleBase" id="RU368090"/>
    </source>
</evidence>
<keyword evidence="9 14" id="KW-0805">Transcription regulation</keyword>
<dbReference type="PANTHER" id="PTHR12831:SF0">
    <property type="entry name" value="GENERAL TRANSCRIPTION FACTOR IIH SUBUNIT 3"/>
    <property type="match status" value="1"/>
</dbReference>
<dbReference type="Gene3D" id="3.40.50.410">
    <property type="entry name" value="von Willebrand factor, type A domain"/>
    <property type="match status" value="1"/>
</dbReference>
<evidence type="ECO:0000256" key="4">
    <source>
        <dbReference type="ARBA" id="ARBA00021280"/>
    </source>
</evidence>
<proteinExistence type="inferred from homology"/>
<evidence type="ECO:0000256" key="16">
    <source>
        <dbReference type="SAM" id="SignalP"/>
    </source>
</evidence>
<evidence type="ECO:0000256" key="2">
    <source>
        <dbReference type="ARBA" id="ARBA00004123"/>
    </source>
</evidence>
<feature type="compositionally biased region" description="Low complexity" evidence="15">
    <location>
        <begin position="172"/>
        <end position="181"/>
    </location>
</feature>
<evidence type="ECO:0000256" key="8">
    <source>
        <dbReference type="ARBA" id="ARBA00022833"/>
    </source>
</evidence>
<evidence type="ECO:0000256" key="11">
    <source>
        <dbReference type="ARBA" id="ARBA00023204"/>
    </source>
</evidence>
<protein>
    <recommendedName>
        <fullName evidence="4 14">General transcription and DNA repair factor IIH subunit TFB4</fullName>
        <shortName evidence="14">TFIIH subunit TFB4</shortName>
    </recommendedName>
    <alternativeName>
        <fullName evidence="13 14">RNA polymerase II transcription factor B subunit 4</fullName>
    </alternativeName>
</protein>
<keyword evidence="12 14" id="KW-0539">Nucleus</keyword>
<keyword evidence="11 14" id="KW-0234">DNA repair</keyword>
<keyword evidence="6 14" id="KW-0227">DNA damage</keyword>
<feature type="chain" id="PRO_5002522150" description="General transcription and DNA repair factor IIH subunit TFB4" evidence="16">
    <location>
        <begin position="31"/>
        <end position="371"/>
    </location>
</feature>
<organism evidence="17">
    <name type="scientific">Phaffia rhodozyma</name>
    <name type="common">Yeast</name>
    <name type="synonym">Xanthophyllomyces dendrorhous</name>
    <dbReference type="NCBI Taxonomy" id="264483"/>
    <lineage>
        <taxon>Eukaryota</taxon>
        <taxon>Fungi</taxon>
        <taxon>Dikarya</taxon>
        <taxon>Basidiomycota</taxon>
        <taxon>Agaricomycotina</taxon>
        <taxon>Tremellomycetes</taxon>
        <taxon>Cystofilobasidiales</taxon>
        <taxon>Mrakiaceae</taxon>
        <taxon>Phaffia</taxon>
    </lineage>
</organism>
<dbReference type="AlphaFoldDB" id="A0A0F7STR4"/>
<dbReference type="InterPro" id="IPR036465">
    <property type="entry name" value="vWFA_dom_sf"/>
</dbReference>
<dbReference type="GO" id="GO:0005675">
    <property type="term" value="C:transcription factor TFIIH holo complex"/>
    <property type="evidence" value="ECO:0007669"/>
    <property type="project" value="UniProtKB-UniRule"/>
</dbReference>
<comment type="subcellular location">
    <subcellularLocation>
        <location evidence="2 14">Nucleus</location>
    </subcellularLocation>
</comment>
<dbReference type="GO" id="GO:0008270">
    <property type="term" value="F:zinc ion binding"/>
    <property type="evidence" value="ECO:0007669"/>
    <property type="project" value="UniProtKB-KW"/>
</dbReference>
<comment type="similarity">
    <text evidence="3 14">Belongs to the TFB4 family.</text>
</comment>
<dbReference type="Pfam" id="PF03850">
    <property type="entry name" value="Tfb4"/>
    <property type="match status" value="1"/>
</dbReference>
<evidence type="ECO:0000256" key="15">
    <source>
        <dbReference type="SAM" id="MobiDB-lite"/>
    </source>
</evidence>
<keyword evidence="10 14" id="KW-0804">Transcription</keyword>
<name>A0A0F7STR4_PHARH</name>
<dbReference type="GO" id="GO:0006289">
    <property type="term" value="P:nucleotide-excision repair"/>
    <property type="evidence" value="ECO:0007669"/>
    <property type="project" value="UniProtKB-UniRule"/>
</dbReference>
<evidence type="ECO:0000256" key="3">
    <source>
        <dbReference type="ARBA" id="ARBA00005273"/>
    </source>
</evidence>
<keyword evidence="7 14" id="KW-0863">Zinc-finger</keyword>
<evidence type="ECO:0000313" key="17">
    <source>
        <dbReference type="EMBL" id="CED85567.1"/>
    </source>
</evidence>
<keyword evidence="5 14" id="KW-0479">Metal-binding</keyword>
<evidence type="ECO:0000256" key="5">
    <source>
        <dbReference type="ARBA" id="ARBA00022723"/>
    </source>
</evidence>